<comment type="caution">
    <text evidence="8">The sequence shown here is derived from an EMBL/GenBank/DDBJ whole genome shotgun (WGS) entry which is preliminary data.</text>
</comment>
<dbReference type="Pfam" id="PF06745">
    <property type="entry name" value="ATPase"/>
    <property type="match status" value="2"/>
</dbReference>
<dbReference type="Proteomes" id="UP000559809">
    <property type="component" value="Unassembled WGS sequence"/>
</dbReference>
<dbReference type="PIRSF" id="PIRSF039117">
    <property type="entry name" value="KaiC"/>
    <property type="match status" value="1"/>
</dbReference>
<evidence type="ECO:0000256" key="3">
    <source>
        <dbReference type="ARBA" id="ARBA00022679"/>
    </source>
</evidence>
<proteinExistence type="predicted"/>
<dbReference type="PROSITE" id="PS51146">
    <property type="entry name" value="KAIC"/>
    <property type="match status" value="2"/>
</dbReference>
<dbReference type="InterPro" id="IPR010624">
    <property type="entry name" value="KaiC_dom"/>
</dbReference>
<dbReference type="PANTHER" id="PTHR42926:SF1">
    <property type="entry name" value="CIRCADIAN CLOCK OSCILLATOR PROTEIN KAIC 1"/>
    <property type="match status" value="1"/>
</dbReference>
<dbReference type="SMART" id="SM00382">
    <property type="entry name" value="AAA"/>
    <property type="match status" value="2"/>
</dbReference>
<evidence type="ECO:0000256" key="1">
    <source>
        <dbReference type="ARBA" id="ARBA00012513"/>
    </source>
</evidence>
<organism evidence="8 9">
    <name type="scientific">Parapusillimonas granuli</name>
    <dbReference type="NCBI Taxonomy" id="380911"/>
    <lineage>
        <taxon>Bacteria</taxon>
        <taxon>Pseudomonadati</taxon>
        <taxon>Pseudomonadota</taxon>
        <taxon>Betaproteobacteria</taxon>
        <taxon>Burkholderiales</taxon>
        <taxon>Alcaligenaceae</taxon>
        <taxon>Parapusillimonas</taxon>
    </lineage>
</organism>
<dbReference type="GO" id="GO:0005524">
    <property type="term" value="F:ATP binding"/>
    <property type="evidence" value="ECO:0007669"/>
    <property type="project" value="InterPro"/>
</dbReference>
<dbReference type="SUPFAM" id="SSF52540">
    <property type="entry name" value="P-loop containing nucleoside triphosphate hydrolases"/>
    <property type="match status" value="2"/>
</dbReference>
<dbReference type="GO" id="GO:0016787">
    <property type="term" value="F:hydrolase activity"/>
    <property type="evidence" value="ECO:0007669"/>
    <property type="project" value="UniProtKB-KW"/>
</dbReference>
<dbReference type="Gene3D" id="3.40.50.300">
    <property type="entry name" value="P-loop containing nucleotide triphosphate hydrolases"/>
    <property type="match status" value="2"/>
</dbReference>
<keyword evidence="6" id="KW-0378">Hydrolase</keyword>
<keyword evidence="2" id="KW-0597">Phosphoprotein</keyword>
<keyword evidence="3" id="KW-0808">Transferase</keyword>
<protein>
    <recommendedName>
        <fullName evidence="1">non-specific serine/threonine protein kinase</fullName>
        <ecNumber evidence="1">2.7.11.1</ecNumber>
    </recommendedName>
</protein>
<keyword evidence="4" id="KW-0677">Repeat</keyword>
<dbReference type="InterPro" id="IPR051347">
    <property type="entry name" value="Circadian_clock_KaiC-rel"/>
</dbReference>
<dbReference type="InterPro" id="IPR030665">
    <property type="entry name" value="KaiC"/>
</dbReference>
<dbReference type="InterPro" id="IPR014774">
    <property type="entry name" value="KaiC-like_dom"/>
</dbReference>
<evidence type="ECO:0000313" key="8">
    <source>
        <dbReference type="EMBL" id="NYT50606.1"/>
    </source>
</evidence>
<evidence type="ECO:0000256" key="6">
    <source>
        <dbReference type="ARBA" id="ARBA00022801"/>
    </source>
</evidence>
<evidence type="ECO:0000256" key="5">
    <source>
        <dbReference type="ARBA" id="ARBA00022777"/>
    </source>
</evidence>
<evidence type="ECO:0000256" key="2">
    <source>
        <dbReference type="ARBA" id="ARBA00022553"/>
    </source>
</evidence>
<dbReference type="EC" id="2.7.11.1" evidence="1"/>
<gene>
    <name evidence="8" type="ORF">H0A72_14895</name>
</gene>
<keyword evidence="5" id="KW-0418">Kinase</keyword>
<dbReference type="PANTHER" id="PTHR42926">
    <property type="match status" value="1"/>
</dbReference>
<accession>A0A853G7I5</accession>
<dbReference type="InterPro" id="IPR027417">
    <property type="entry name" value="P-loop_NTPase"/>
</dbReference>
<feature type="domain" description="KaiC" evidence="7">
    <location>
        <begin position="5"/>
        <end position="234"/>
    </location>
</feature>
<name>A0A853G7I5_9BURK</name>
<dbReference type="InterPro" id="IPR003593">
    <property type="entry name" value="AAA+_ATPase"/>
</dbReference>
<dbReference type="EMBL" id="JACCEM010000007">
    <property type="protein sequence ID" value="NYT50606.1"/>
    <property type="molecule type" value="Genomic_DNA"/>
</dbReference>
<evidence type="ECO:0000259" key="7">
    <source>
        <dbReference type="PROSITE" id="PS51146"/>
    </source>
</evidence>
<dbReference type="GO" id="GO:0004674">
    <property type="term" value="F:protein serine/threonine kinase activity"/>
    <property type="evidence" value="ECO:0007669"/>
    <property type="project" value="UniProtKB-EC"/>
</dbReference>
<sequence length="475" mass="51935">MQKLRRVSSGIPGLDRILDGGFIEGASYIVQGRPGAGKTILSNQIAFARAAAGAKVLYVTLLAETHERLFQALSTLDFYDGDKVGQQIVYLSVFQALRDEGLDAIVKLLRNETKRHGATLLVFDGLLNARDHADTDLDVKTFVAEIQSQAAFVGCTVLFLTSTRLEDSSPEHTMVDGVIDLSDELFGVRTMRRLQIRKSRGTASLGGLHQFEISGKGITVYPRLEQAYALYKPGAAPSSARVSTGCADLDLLIQGGFPDASVTMLAGPAGSGKTTFGLHFLSMGSAQEPALHFGFFETPARLRMKADKLGIELPPEPFFDIVWNPIAENLLDKLGHQLLDHVQKNKIRRLFIDGLGGFERAAIQRERLTEFLGTLANQLRELGVTTVLTWELSEIPTTAVTGPTPQMSAIIDNLILFRQIEKEHDLERTIAVQKMRDSHFVTTTRKLDITDKGLNIGGRLSHEHSGVTTNNSGGI</sequence>
<evidence type="ECO:0000256" key="4">
    <source>
        <dbReference type="ARBA" id="ARBA00022737"/>
    </source>
</evidence>
<reference evidence="8 9" key="1">
    <citation type="submission" date="2020-07" db="EMBL/GenBank/DDBJ databases">
        <title>Taxonomic revisions and descriptions of new bacterial species based on genomic comparisons in the high-G+C-content subgroup of the family Alcaligenaceae.</title>
        <authorList>
            <person name="Szabo A."/>
            <person name="Felfoldi T."/>
        </authorList>
    </citation>
    <scope>NUCLEOTIDE SEQUENCE [LARGE SCALE GENOMIC DNA]</scope>
    <source>
        <strain evidence="8 9">LMG 24012</strain>
    </source>
</reference>
<evidence type="ECO:0000313" key="9">
    <source>
        <dbReference type="Proteomes" id="UP000559809"/>
    </source>
</evidence>
<keyword evidence="9" id="KW-1185">Reference proteome</keyword>
<feature type="domain" description="KaiC" evidence="7">
    <location>
        <begin position="240"/>
        <end position="470"/>
    </location>
</feature>
<dbReference type="AlphaFoldDB" id="A0A853G7I5"/>